<sequence>MEMIIISPKITREHGSSRDFAYNMVKKQIMNGEIVPGTRMSEKEISEKLDLSRTPVREAFLKLNQEGLLGVTPQVGTNVTRIDLALVEEGRFVREHIEKAIVTLACEKLTKDDLFQLETNLTLQEFSIKKSSFKRLYELDDEFHHIIYKGCNKERTWEMVKRMNIQFDRLRLFRLAVNHDWEIVVSQHREIFDAIEKRDVVLAAKKTQEHLRLVDIEKDKLKEEYPTYFTL</sequence>
<dbReference type="SMART" id="SM00895">
    <property type="entry name" value="FCD"/>
    <property type="match status" value="1"/>
</dbReference>
<dbReference type="Pfam" id="PF07729">
    <property type="entry name" value="FCD"/>
    <property type="match status" value="1"/>
</dbReference>
<dbReference type="CDD" id="cd07377">
    <property type="entry name" value="WHTH_GntR"/>
    <property type="match status" value="1"/>
</dbReference>
<name>A0A368Y3E0_9BACI</name>
<keyword evidence="6" id="KW-1185">Reference proteome</keyword>
<dbReference type="GO" id="GO:0003700">
    <property type="term" value="F:DNA-binding transcription factor activity"/>
    <property type="evidence" value="ECO:0007669"/>
    <property type="project" value="InterPro"/>
</dbReference>
<dbReference type="InterPro" id="IPR011711">
    <property type="entry name" value="GntR_C"/>
</dbReference>
<organism evidence="5 6">
    <name type="scientific">Saliterribacillus persicus</name>
    <dbReference type="NCBI Taxonomy" id="930114"/>
    <lineage>
        <taxon>Bacteria</taxon>
        <taxon>Bacillati</taxon>
        <taxon>Bacillota</taxon>
        <taxon>Bacilli</taxon>
        <taxon>Bacillales</taxon>
        <taxon>Bacillaceae</taxon>
        <taxon>Saliterribacillus</taxon>
    </lineage>
</organism>
<dbReference type="InterPro" id="IPR036390">
    <property type="entry name" value="WH_DNA-bd_sf"/>
</dbReference>
<evidence type="ECO:0000256" key="3">
    <source>
        <dbReference type="ARBA" id="ARBA00023163"/>
    </source>
</evidence>
<dbReference type="PROSITE" id="PS50949">
    <property type="entry name" value="HTH_GNTR"/>
    <property type="match status" value="1"/>
</dbReference>
<feature type="domain" description="HTH gntR-type" evidence="4">
    <location>
        <begin position="15"/>
        <end position="82"/>
    </location>
</feature>
<reference evidence="5 6" key="1">
    <citation type="submission" date="2018-07" db="EMBL/GenBank/DDBJ databases">
        <title>Genomic Encyclopedia of Type Strains, Phase IV (KMG-IV): sequencing the most valuable type-strain genomes for metagenomic binning, comparative biology and taxonomic classification.</title>
        <authorList>
            <person name="Goeker M."/>
        </authorList>
    </citation>
    <scope>NUCLEOTIDE SEQUENCE [LARGE SCALE GENOMIC DNA]</scope>
    <source>
        <strain evidence="5 6">DSM 27696</strain>
    </source>
</reference>
<evidence type="ECO:0000256" key="1">
    <source>
        <dbReference type="ARBA" id="ARBA00023015"/>
    </source>
</evidence>
<dbReference type="PRINTS" id="PR00035">
    <property type="entry name" value="HTHGNTR"/>
</dbReference>
<dbReference type="Pfam" id="PF00392">
    <property type="entry name" value="GntR"/>
    <property type="match status" value="1"/>
</dbReference>
<dbReference type="Proteomes" id="UP000252585">
    <property type="component" value="Unassembled WGS sequence"/>
</dbReference>
<keyword evidence="2" id="KW-0238">DNA-binding</keyword>
<proteinExistence type="predicted"/>
<dbReference type="PANTHER" id="PTHR43537">
    <property type="entry name" value="TRANSCRIPTIONAL REGULATOR, GNTR FAMILY"/>
    <property type="match status" value="1"/>
</dbReference>
<evidence type="ECO:0000313" key="6">
    <source>
        <dbReference type="Proteomes" id="UP000252585"/>
    </source>
</evidence>
<dbReference type="GO" id="GO:0003677">
    <property type="term" value="F:DNA binding"/>
    <property type="evidence" value="ECO:0007669"/>
    <property type="project" value="UniProtKB-KW"/>
</dbReference>
<dbReference type="InterPro" id="IPR000524">
    <property type="entry name" value="Tscrpt_reg_HTH_GntR"/>
</dbReference>
<dbReference type="PANTHER" id="PTHR43537:SF6">
    <property type="entry name" value="HTH-TYPE TRANSCRIPTIONAL REPRESSOR RSPR"/>
    <property type="match status" value="1"/>
</dbReference>
<dbReference type="SUPFAM" id="SSF48008">
    <property type="entry name" value="GntR ligand-binding domain-like"/>
    <property type="match status" value="1"/>
</dbReference>
<dbReference type="InterPro" id="IPR008920">
    <property type="entry name" value="TF_FadR/GntR_C"/>
</dbReference>
<dbReference type="SMART" id="SM00345">
    <property type="entry name" value="HTH_GNTR"/>
    <property type="match status" value="1"/>
</dbReference>
<evidence type="ECO:0000256" key="2">
    <source>
        <dbReference type="ARBA" id="ARBA00023125"/>
    </source>
</evidence>
<dbReference type="SUPFAM" id="SSF46785">
    <property type="entry name" value="Winged helix' DNA-binding domain"/>
    <property type="match status" value="1"/>
</dbReference>
<evidence type="ECO:0000313" key="5">
    <source>
        <dbReference type="EMBL" id="RCW74791.1"/>
    </source>
</evidence>
<accession>A0A368Y3E0</accession>
<protein>
    <submittedName>
        <fullName evidence="5">GntR family transcriptional regulator</fullName>
    </submittedName>
</protein>
<dbReference type="Gene3D" id="1.10.10.10">
    <property type="entry name" value="Winged helix-like DNA-binding domain superfamily/Winged helix DNA-binding domain"/>
    <property type="match status" value="1"/>
</dbReference>
<keyword evidence="1" id="KW-0805">Transcription regulation</keyword>
<dbReference type="Gene3D" id="1.20.120.530">
    <property type="entry name" value="GntR ligand-binding domain-like"/>
    <property type="match status" value="1"/>
</dbReference>
<evidence type="ECO:0000259" key="4">
    <source>
        <dbReference type="PROSITE" id="PS50949"/>
    </source>
</evidence>
<keyword evidence="3" id="KW-0804">Transcription</keyword>
<dbReference type="InterPro" id="IPR036388">
    <property type="entry name" value="WH-like_DNA-bd_sf"/>
</dbReference>
<gene>
    <name evidence="5" type="ORF">DFR57_10387</name>
</gene>
<comment type="caution">
    <text evidence="5">The sequence shown here is derived from an EMBL/GenBank/DDBJ whole genome shotgun (WGS) entry which is preliminary data.</text>
</comment>
<dbReference type="EMBL" id="QPJJ01000003">
    <property type="protein sequence ID" value="RCW74791.1"/>
    <property type="molecule type" value="Genomic_DNA"/>
</dbReference>
<dbReference type="AlphaFoldDB" id="A0A368Y3E0"/>